<comment type="caution">
    <text evidence="1">The sequence shown here is derived from an EMBL/GenBank/DDBJ whole genome shotgun (WGS) entry which is preliminary data.</text>
</comment>
<keyword evidence="2" id="KW-1185">Reference proteome</keyword>
<evidence type="ECO:0000313" key="2">
    <source>
        <dbReference type="Proteomes" id="UP001195483"/>
    </source>
</evidence>
<proteinExistence type="predicted"/>
<name>A0AAE0TJS9_9BIVA</name>
<accession>A0AAE0TJS9</accession>
<reference evidence="1" key="3">
    <citation type="submission" date="2023-05" db="EMBL/GenBank/DDBJ databases">
        <authorList>
            <person name="Smith C.H."/>
        </authorList>
    </citation>
    <scope>NUCLEOTIDE SEQUENCE</scope>
    <source>
        <strain evidence="1">CHS0354</strain>
        <tissue evidence="1">Mantle</tissue>
    </source>
</reference>
<protein>
    <submittedName>
        <fullName evidence="1">Uncharacterized protein</fullName>
    </submittedName>
</protein>
<reference evidence="1" key="1">
    <citation type="journal article" date="2021" name="Genome Biol. Evol.">
        <title>A High-Quality Reference Genome for a Parasitic Bivalve with Doubly Uniparental Inheritance (Bivalvia: Unionida).</title>
        <authorList>
            <person name="Smith C.H."/>
        </authorList>
    </citation>
    <scope>NUCLEOTIDE SEQUENCE</scope>
    <source>
        <strain evidence="1">CHS0354</strain>
    </source>
</reference>
<evidence type="ECO:0000313" key="1">
    <source>
        <dbReference type="EMBL" id="KAK3611797.1"/>
    </source>
</evidence>
<organism evidence="1 2">
    <name type="scientific">Potamilus streckersoni</name>
    <dbReference type="NCBI Taxonomy" id="2493646"/>
    <lineage>
        <taxon>Eukaryota</taxon>
        <taxon>Metazoa</taxon>
        <taxon>Spiralia</taxon>
        <taxon>Lophotrochozoa</taxon>
        <taxon>Mollusca</taxon>
        <taxon>Bivalvia</taxon>
        <taxon>Autobranchia</taxon>
        <taxon>Heteroconchia</taxon>
        <taxon>Palaeoheterodonta</taxon>
        <taxon>Unionida</taxon>
        <taxon>Unionoidea</taxon>
        <taxon>Unionidae</taxon>
        <taxon>Ambleminae</taxon>
        <taxon>Lampsilini</taxon>
        <taxon>Potamilus</taxon>
    </lineage>
</organism>
<dbReference type="AlphaFoldDB" id="A0AAE0TJS9"/>
<dbReference type="EMBL" id="JAEAOA010000869">
    <property type="protein sequence ID" value="KAK3611797.1"/>
    <property type="molecule type" value="Genomic_DNA"/>
</dbReference>
<sequence length="180" mass="20153">MVKSGNLLEAAQIFRNGDLPSKSITKLLQTDTFPLNEAQNLLSKLAEMLKSAMENKIKHVWVGYRRSRSNVPVFVLISYNNGVVISAEDIPESYPPFECVIRQEYEVSSEAREITNNIEARQILIVHKIALQPGSASEVGIDAAMVKITSDWRLQDRACFQKIAVQLQELQVTSSHAIVL</sequence>
<dbReference type="Proteomes" id="UP001195483">
    <property type="component" value="Unassembled WGS sequence"/>
</dbReference>
<gene>
    <name evidence="1" type="ORF">CHS0354_014150</name>
</gene>
<reference evidence="1" key="2">
    <citation type="journal article" date="2021" name="Genome Biol. Evol.">
        <title>Developing a high-quality reference genome for a parasitic bivalve with doubly uniparental inheritance (Bivalvia: Unionida).</title>
        <authorList>
            <person name="Smith C.H."/>
        </authorList>
    </citation>
    <scope>NUCLEOTIDE SEQUENCE</scope>
    <source>
        <strain evidence="1">CHS0354</strain>
        <tissue evidence="1">Mantle</tissue>
    </source>
</reference>